<dbReference type="InterPro" id="IPR001382">
    <property type="entry name" value="Glyco_hydro_47"/>
</dbReference>
<dbReference type="PANTHER" id="PTHR11742">
    <property type="entry name" value="MANNOSYL-OLIGOSACCHARIDE ALPHA-1,2-MANNOSIDASE-RELATED"/>
    <property type="match status" value="1"/>
</dbReference>
<sequence length="556" mass="61541">MGHLSKAVLLCTTLAGLASTALIPRQYSNVTYPGQKGDDYDYTGFEQNQTKRADAVIEMFRFAWNGYYSIAFPNDDLLPVTSNYSNSRNGWGVTPVDGLDTAIIMEQTDIVNQILDFIPTIDFTKVDPAARRGASLSVSLFETNIRYVGGLLAAYDLLTGPFSHLDVDEDKVEALLTQCVTLADTLKFAFNTTSGIPVNNIFINNGTFAPRYRMADGTWSAGLAELGSLVIEWQRLSDLSGNPEYGDLAQKAMNYFLQPSSEVWPGLTGGNFSVETGEILDAYGGWTSGNDSAYEYLIKMYVYDPDKYALYGERFTAAADSTIAHLLSSPSTRPDLTMAGSFAGPAAQNYSEELACFIGGSFILGSTALDRPDWLDYGLDFAEFCANGYRYAPVGIGPTLYSWNLTELSLPQFQNQSDFYQKSGWFIDDNNAFPNGQAPEAVESWYYAYQVTGNQYWRDVAWAYTLAENKTERVGQGFSGVLNIFDEDGGGWDNIMHSFTLAEVLKYQYLIQAPEERKGIWDVEYAKDGVGKGGNVNYFVYNTEAHPMRVTAKTPI</sequence>
<keyword evidence="14" id="KW-1185">Reference proteome</keyword>
<keyword evidence="8 11" id="KW-0326">Glycosidase</keyword>
<gene>
    <name evidence="13" type="ORF">SLS60_011282</name>
</gene>
<keyword evidence="5 11" id="KW-0378">Hydrolase</keyword>
<accession>A0ABR3QL35</accession>
<evidence type="ECO:0000256" key="11">
    <source>
        <dbReference type="RuleBase" id="RU361193"/>
    </source>
</evidence>
<dbReference type="InterPro" id="IPR050749">
    <property type="entry name" value="Glycosyl_Hydrolase_47"/>
</dbReference>
<keyword evidence="4 12" id="KW-0732">Signal</keyword>
<dbReference type="Gene3D" id="1.50.10.10">
    <property type="match status" value="1"/>
</dbReference>
<evidence type="ECO:0000256" key="4">
    <source>
        <dbReference type="ARBA" id="ARBA00022729"/>
    </source>
</evidence>
<organism evidence="13 14">
    <name type="scientific">Paraconiothyrium brasiliense</name>
    <dbReference type="NCBI Taxonomy" id="300254"/>
    <lineage>
        <taxon>Eukaryota</taxon>
        <taxon>Fungi</taxon>
        <taxon>Dikarya</taxon>
        <taxon>Ascomycota</taxon>
        <taxon>Pezizomycotina</taxon>
        <taxon>Dothideomycetes</taxon>
        <taxon>Pleosporomycetidae</taxon>
        <taxon>Pleosporales</taxon>
        <taxon>Massarineae</taxon>
        <taxon>Didymosphaeriaceae</taxon>
        <taxon>Paraconiothyrium</taxon>
    </lineage>
</organism>
<dbReference type="EMBL" id="JAKJXO020000020">
    <property type="protein sequence ID" value="KAL1592865.1"/>
    <property type="molecule type" value="Genomic_DNA"/>
</dbReference>
<dbReference type="InterPro" id="IPR036026">
    <property type="entry name" value="Seven-hairpin_glycosidases"/>
</dbReference>
<evidence type="ECO:0000313" key="14">
    <source>
        <dbReference type="Proteomes" id="UP001521785"/>
    </source>
</evidence>
<protein>
    <recommendedName>
        <fullName evidence="11">alpha-1,2-Mannosidase</fullName>
        <ecNumber evidence="11">3.2.1.-</ecNumber>
    </recommendedName>
</protein>
<evidence type="ECO:0000256" key="7">
    <source>
        <dbReference type="ARBA" id="ARBA00023180"/>
    </source>
</evidence>
<proteinExistence type="inferred from homology"/>
<evidence type="ECO:0000256" key="3">
    <source>
        <dbReference type="ARBA" id="ARBA00007658"/>
    </source>
</evidence>
<comment type="catalytic activity">
    <reaction evidence="10">
        <text>N(4)-(alpha-D-Man-(1-&gt;2)-alpha-D-Man-(1-&gt;2)-alpha-D-Man-(1-&gt;3)-[alpha-D-Man-(1-&gt;2)-alpha-D-Man-(1-&gt;3)-[alpha-D-Man-(1-&gt;2)-alpha-D-Man-(1-&gt;6)]-alpha-D-Man-(1-&gt;6)]-beta-D-Man-(1-&gt;4)-beta-D-GlcNAc-(1-&gt;4)-beta-D-GlcNAc)-L-asparaginyl-[protein] (N-glucan mannose isomer 9A1,2,3B1,2,3) + 4 H2O = N(4)-(alpha-D-Man-(1-&gt;3)-[alpha-D-Man-(1-&gt;3)-[alpha-D-Man-(1-&gt;6)]-alpha-D-Man-(1-&gt;6)]-beta-D-Man-(1-&gt;4)-beta-D-GlcNAc-(1-&gt;4)-beta-D-GlcNAc)-L-asparaginyl-[protein] (N-glucan mannose isomer 5A1,2) + 4 beta-D-mannose</text>
        <dbReference type="Rhea" id="RHEA:56008"/>
        <dbReference type="Rhea" id="RHEA-COMP:14356"/>
        <dbReference type="Rhea" id="RHEA-COMP:14367"/>
        <dbReference type="ChEBI" id="CHEBI:15377"/>
        <dbReference type="ChEBI" id="CHEBI:28563"/>
        <dbReference type="ChEBI" id="CHEBI:59087"/>
        <dbReference type="ChEBI" id="CHEBI:139493"/>
        <dbReference type="EC" id="3.2.1.113"/>
    </reaction>
</comment>
<evidence type="ECO:0000256" key="6">
    <source>
        <dbReference type="ARBA" id="ARBA00023157"/>
    </source>
</evidence>
<evidence type="ECO:0000256" key="1">
    <source>
        <dbReference type="ARBA" id="ARBA00001913"/>
    </source>
</evidence>
<comment type="pathway">
    <text evidence="2">Protein modification; protein glycosylation.</text>
</comment>
<dbReference type="EC" id="3.2.1.-" evidence="11"/>
<dbReference type="PANTHER" id="PTHR11742:SF101">
    <property type="entry name" value="MANNOSYL-OLIGOSACCHARIDE ALPHA-1,2-MANNOSIDASE 1B"/>
    <property type="match status" value="1"/>
</dbReference>
<reference evidence="13 14" key="1">
    <citation type="submission" date="2024-02" db="EMBL/GenBank/DDBJ databases">
        <title>De novo assembly and annotation of 12 fungi associated with fruit tree decline syndrome in Ontario, Canada.</title>
        <authorList>
            <person name="Sulman M."/>
            <person name="Ellouze W."/>
            <person name="Ilyukhin E."/>
        </authorList>
    </citation>
    <scope>NUCLEOTIDE SEQUENCE [LARGE SCALE GENOMIC DNA]</scope>
    <source>
        <strain evidence="13 14">M42-189</strain>
    </source>
</reference>
<keyword evidence="7" id="KW-0325">Glycoprotein</keyword>
<comment type="cofactor">
    <cofactor evidence="1">
        <name>Ca(2+)</name>
        <dbReference type="ChEBI" id="CHEBI:29108"/>
    </cofactor>
</comment>
<evidence type="ECO:0000256" key="12">
    <source>
        <dbReference type="SAM" id="SignalP"/>
    </source>
</evidence>
<comment type="similarity">
    <text evidence="3 11">Belongs to the glycosyl hydrolase 47 family.</text>
</comment>
<evidence type="ECO:0000256" key="9">
    <source>
        <dbReference type="ARBA" id="ARBA00047669"/>
    </source>
</evidence>
<feature type="signal peptide" evidence="12">
    <location>
        <begin position="1"/>
        <end position="20"/>
    </location>
</feature>
<name>A0ABR3QL35_9PLEO</name>
<dbReference type="SUPFAM" id="SSF48225">
    <property type="entry name" value="Seven-hairpin glycosidases"/>
    <property type="match status" value="1"/>
</dbReference>
<dbReference type="PRINTS" id="PR00747">
    <property type="entry name" value="GLYHDRLASE47"/>
</dbReference>
<dbReference type="Pfam" id="PF01532">
    <property type="entry name" value="Glyco_hydro_47"/>
    <property type="match status" value="1"/>
</dbReference>
<evidence type="ECO:0000313" key="13">
    <source>
        <dbReference type="EMBL" id="KAL1592865.1"/>
    </source>
</evidence>
<dbReference type="InterPro" id="IPR012341">
    <property type="entry name" value="6hp_glycosidase-like_sf"/>
</dbReference>
<evidence type="ECO:0000256" key="2">
    <source>
        <dbReference type="ARBA" id="ARBA00004922"/>
    </source>
</evidence>
<feature type="chain" id="PRO_5046381878" description="alpha-1,2-Mannosidase" evidence="12">
    <location>
        <begin position="21"/>
        <end position="556"/>
    </location>
</feature>
<comment type="catalytic activity">
    <reaction evidence="9">
        <text>N(4)-(alpha-D-Man-(1-&gt;2)-alpha-D-Man-(1-&gt;2)-alpha-D-Man-(1-&gt;3)-[alpha-D-Man-(1-&gt;3)-[alpha-D-Man-(1-&gt;2)-alpha-D-Man-(1-&gt;6)]-alpha-D-Man-(1-&gt;6)]-beta-D-Man-(1-&gt;4)-beta-D-GlcNAc-(1-&gt;4)-beta-D-GlcNAc)-L-asparaginyl-[protein] (N-glucan mannose isomer 8A1,2,3B1,3) + 3 H2O = N(4)-(alpha-D-Man-(1-&gt;3)-[alpha-D-Man-(1-&gt;3)-[alpha-D-Man-(1-&gt;6)]-alpha-D-Man-(1-&gt;6)]-beta-D-Man-(1-&gt;4)-beta-D-GlcNAc-(1-&gt;4)-beta-D-GlcNAc)-L-asparaginyl-[protein] (N-glucan mannose isomer 5A1,2) + 3 beta-D-mannose</text>
        <dbReference type="Rhea" id="RHEA:56028"/>
        <dbReference type="Rhea" id="RHEA-COMP:14358"/>
        <dbReference type="Rhea" id="RHEA-COMP:14367"/>
        <dbReference type="ChEBI" id="CHEBI:15377"/>
        <dbReference type="ChEBI" id="CHEBI:28563"/>
        <dbReference type="ChEBI" id="CHEBI:59087"/>
        <dbReference type="ChEBI" id="CHEBI:60628"/>
        <dbReference type="EC" id="3.2.1.113"/>
    </reaction>
</comment>
<evidence type="ECO:0000256" key="10">
    <source>
        <dbReference type="ARBA" id="ARBA00048605"/>
    </source>
</evidence>
<evidence type="ECO:0000256" key="8">
    <source>
        <dbReference type="ARBA" id="ARBA00023295"/>
    </source>
</evidence>
<dbReference type="Proteomes" id="UP001521785">
    <property type="component" value="Unassembled WGS sequence"/>
</dbReference>
<keyword evidence="6" id="KW-1015">Disulfide bond</keyword>
<comment type="caution">
    <text evidence="13">The sequence shown here is derived from an EMBL/GenBank/DDBJ whole genome shotgun (WGS) entry which is preliminary data.</text>
</comment>
<evidence type="ECO:0000256" key="5">
    <source>
        <dbReference type="ARBA" id="ARBA00022801"/>
    </source>
</evidence>